<dbReference type="AlphaFoldDB" id="A0AAV4MA52"/>
<organism evidence="2 3">
    <name type="scientific">Caerostris darwini</name>
    <dbReference type="NCBI Taxonomy" id="1538125"/>
    <lineage>
        <taxon>Eukaryota</taxon>
        <taxon>Metazoa</taxon>
        <taxon>Ecdysozoa</taxon>
        <taxon>Arthropoda</taxon>
        <taxon>Chelicerata</taxon>
        <taxon>Arachnida</taxon>
        <taxon>Araneae</taxon>
        <taxon>Araneomorphae</taxon>
        <taxon>Entelegynae</taxon>
        <taxon>Araneoidea</taxon>
        <taxon>Araneidae</taxon>
        <taxon>Caerostris</taxon>
    </lineage>
</organism>
<comment type="caution">
    <text evidence="2">The sequence shown here is derived from an EMBL/GenBank/DDBJ whole genome shotgun (WGS) entry which is preliminary data.</text>
</comment>
<name>A0AAV4MA52_9ARAC</name>
<dbReference type="Proteomes" id="UP001054837">
    <property type="component" value="Unassembled WGS sequence"/>
</dbReference>
<proteinExistence type="predicted"/>
<evidence type="ECO:0000313" key="3">
    <source>
        <dbReference type="Proteomes" id="UP001054837"/>
    </source>
</evidence>
<feature type="compositionally biased region" description="Basic residues" evidence="1">
    <location>
        <begin position="1"/>
        <end position="17"/>
    </location>
</feature>
<feature type="region of interest" description="Disordered" evidence="1">
    <location>
        <begin position="1"/>
        <end position="43"/>
    </location>
</feature>
<dbReference type="EMBL" id="BPLQ01000173">
    <property type="protein sequence ID" value="GIX68291.1"/>
    <property type="molecule type" value="Genomic_DNA"/>
</dbReference>
<gene>
    <name evidence="2" type="ORF">CDAR_114301</name>
</gene>
<sequence>MAKNKSGKTVKGGRKSVKGGGNLERIQIWNPGKGKSGNKSKINKQIGQDFPNYDIAKCDSNTKIIFAVPVIHKRGSPKTENCTSSYPTLTLL</sequence>
<accession>A0AAV4MA52</accession>
<keyword evidence="3" id="KW-1185">Reference proteome</keyword>
<evidence type="ECO:0000256" key="1">
    <source>
        <dbReference type="SAM" id="MobiDB-lite"/>
    </source>
</evidence>
<reference evidence="2 3" key="1">
    <citation type="submission" date="2021-06" db="EMBL/GenBank/DDBJ databases">
        <title>Caerostris darwini draft genome.</title>
        <authorList>
            <person name="Kono N."/>
            <person name="Arakawa K."/>
        </authorList>
    </citation>
    <scope>NUCLEOTIDE SEQUENCE [LARGE SCALE GENOMIC DNA]</scope>
</reference>
<protein>
    <submittedName>
        <fullName evidence="2">Uncharacterized protein</fullName>
    </submittedName>
</protein>
<evidence type="ECO:0000313" key="2">
    <source>
        <dbReference type="EMBL" id="GIX68291.1"/>
    </source>
</evidence>